<gene>
    <name evidence="1" type="ORF">EMB92_00545</name>
</gene>
<dbReference type="EMBL" id="RZJP01000001">
    <property type="protein sequence ID" value="KAA8817126.1"/>
    <property type="molecule type" value="Genomic_DNA"/>
</dbReference>
<dbReference type="RefSeq" id="WP_150393416.1">
    <property type="nucleotide sequence ID" value="NZ_RZJP01000001.1"/>
</dbReference>
<reference evidence="1 2" key="1">
    <citation type="journal article" date="2019" name="Syst. Appl. Microbiol.">
        <title>Characterization of Bifidobacterium species in feaces of the Egyptian fruit bat: Description of B. vespertilionis sp. nov. and B. rousetti sp. nov.</title>
        <authorList>
            <person name="Modesto M."/>
            <person name="Satti M."/>
            <person name="Watanabe K."/>
            <person name="Puglisi E."/>
            <person name="Morelli L."/>
            <person name="Huang C.-H."/>
            <person name="Liou J.-S."/>
            <person name="Miyashita M."/>
            <person name="Tamura T."/>
            <person name="Saito S."/>
            <person name="Mori K."/>
            <person name="Huang L."/>
            <person name="Sciavilla P."/>
            <person name="Sandri C."/>
            <person name="Spiezio C."/>
            <person name="Vitali F."/>
            <person name="Cavalieri D."/>
            <person name="Perpetuini G."/>
            <person name="Tofalo R."/>
            <person name="Bonetti A."/>
            <person name="Arita M."/>
            <person name="Mattarelli P."/>
        </authorList>
    </citation>
    <scope>NUCLEOTIDE SEQUENCE [LARGE SCALE GENOMIC DNA]</scope>
    <source>
        <strain evidence="1 2">RST27</strain>
    </source>
</reference>
<evidence type="ECO:0000313" key="2">
    <source>
        <dbReference type="Proteomes" id="UP000326060"/>
    </source>
</evidence>
<organism evidence="1 2">
    <name type="scientific">Bifidobacterium callitrichos</name>
    <dbReference type="NCBI Taxonomy" id="762209"/>
    <lineage>
        <taxon>Bacteria</taxon>
        <taxon>Bacillati</taxon>
        <taxon>Actinomycetota</taxon>
        <taxon>Actinomycetes</taxon>
        <taxon>Bifidobacteriales</taxon>
        <taxon>Bifidobacteriaceae</taxon>
        <taxon>Bifidobacterium</taxon>
    </lineage>
</organism>
<proteinExistence type="predicted"/>
<evidence type="ECO:0000313" key="1">
    <source>
        <dbReference type="EMBL" id="KAA8817126.1"/>
    </source>
</evidence>
<comment type="caution">
    <text evidence="1">The sequence shown here is derived from an EMBL/GenBank/DDBJ whole genome shotgun (WGS) entry which is preliminary data.</text>
</comment>
<protein>
    <submittedName>
        <fullName evidence="1">Uncharacterized protein</fullName>
    </submittedName>
</protein>
<dbReference type="Proteomes" id="UP000326060">
    <property type="component" value="Unassembled WGS sequence"/>
</dbReference>
<dbReference type="AlphaFoldDB" id="A0A5M9ZDG8"/>
<accession>A0A5M9ZDG8</accession>
<sequence>MRHTIAIEVAGIRLIIPDMFTPVGSPTDGPLRLSTYSAQTGQGFANLEVHPIDESDAMPFGNGRKVVDDAHAGLTDMQGLIEVGLGSTHDGHDAIWRIVKTMEPGRPLGYRLVMDVRFDDTILEFTVAAEEAGMTGVREKYVRDHAKRHHHIDKDGNGWAADPYDPTITNGALRDLSDDIAWDARFPDHPLSMIRRTVLTIMNHD</sequence>
<name>A0A5M9ZDG8_9BIFI</name>